<organism evidence="1 2">
    <name type="scientific">Panagrolaimus davidi</name>
    <dbReference type="NCBI Taxonomy" id="227884"/>
    <lineage>
        <taxon>Eukaryota</taxon>
        <taxon>Metazoa</taxon>
        <taxon>Ecdysozoa</taxon>
        <taxon>Nematoda</taxon>
        <taxon>Chromadorea</taxon>
        <taxon>Rhabditida</taxon>
        <taxon>Tylenchina</taxon>
        <taxon>Panagrolaimomorpha</taxon>
        <taxon>Panagrolaimoidea</taxon>
        <taxon>Panagrolaimidae</taxon>
        <taxon>Panagrolaimus</taxon>
    </lineage>
</organism>
<reference evidence="2" key="1">
    <citation type="submission" date="2022-11" db="UniProtKB">
        <authorList>
            <consortium name="WormBaseParasite"/>
        </authorList>
    </citation>
    <scope>IDENTIFICATION</scope>
</reference>
<dbReference type="AlphaFoldDB" id="A0A914PYR3"/>
<proteinExistence type="predicted"/>
<name>A0A914PYR3_9BILA</name>
<evidence type="ECO:0000313" key="1">
    <source>
        <dbReference type="Proteomes" id="UP000887578"/>
    </source>
</evidence>
<dbReference type="WBParaSite" id="PDA_v2.g2354.t1">
    <property type="protein sequence ID" value="PDA_v2.g2354.t1"/>
    <property type="gene ID" value="PDA_v2.g2354"/>
</dbReference>
<protein>
    <submittedName>
        <fullName evidence="2">GIY-YIG homing endonuclease</fullName>
    </submittedName>
</protein>
<accession>A0A914PYR3</accession>
<keyword evidence="1" id="KW-1185">Reference proteome</keyword>
<evidence type="ECO:0000313" key="2">
    <source>
        <dbReference type="WBParaSite" id="PDA_v2.g2354.t1"/>
    </source>
</evidence>
<dbReference type="Proteomes" id="UP000887578">
    <property type="component" value="Unplaced"/>
</dbReference>
<sequence length="225" mass="26424">MKINVQANLLYNEEYGGEYIELGKNLHKCKPKQYIPEELSPKIIYLPNFEERTVLNRSGLEMKILIIFDSNDKNFCYYYHFSKGFGHFVCNGCNNLKQHVSARLFTNESGEKYVQLSTSKQHICQQKKYEPQGFAGKVINAPYFELKSYLNRIKEKKQKLIVYSNEDKTLFYEYRFDTSAKTYLCVKCKGMKKNTLAKLKKYENGQDFVELGPKNHLCKPLKISR</sequence>